<feature type="chain" id="PRO_5045910314" description="Secretion system C-terminal sorting domain-containing protein" evidence="1">
    <location>
        <begin position="23"/>
        <end position="563"/>
    </location>
</feature>
<keyword evidence="1" id="KW-0732">Signal</keyword>
<dbReference type="PANTHER" id="PTHR35399">
    <property type="entry name" value="SLR8030 PROTEIN"/>
    <property type="match status" value="1"/>
</dbReference>
<dbReference type="RefSeq" id="WP_188558211.1">
    <property type="nucleotide sequence ID" value="NZ_BMGS01000006.1"/>
</dbReference>
<feature type="signal peptide" evidence="1">
    <location>
        <begin position="1"/>
        <end position="22"/>
    </location>
</feature>
<dbReference type="InterPro" id="IPR008557">
    <property type="entry name" value="PhoX"/>
</dbReference>
<evidence type="ECO:0000259" key="2">
    <source>
        <dbReference type="Pfam" id="PF18962"/>
    </source>
</evidence>
<comment type="caution">
    <text evidence="3">The sequence shown here is derived from an EMBL/GenBank/DDBJ whole genome shotgun (WGS) entry which is preliminary data.</text>
</comment>
<dbReference type="Proteomes" id="UP000601361">
    <property type="component" value="Unassembled WGS sequence"/>
</dbReference>
<organism evidence="3 4">
    <name type="scientific">Hymenobacter glacieicola</name>
    <dbReference type="NCBI Taxonomy" id="1562124"/>
    <lineage>
        <taxon>Bacteria</taxon>
        <taxon>Pseudomonadati</taxon>
        <taxon>Bacteroidota</taxon>
        <taxon>Cytophagia</taxon>
        <taxon>Cytophagales</taxon>
        <taxon>Hymenobacteraceae</taxon>
        <taxon>Hymenobacter</taxon>
    </lineage>
</organism>
<proteinExistence type="predicted"/>
<accession>A0ABQ1WWM0</accession>
<dbReference type="SUPFAM" id="SSF63825">
    <property type="entry name" value="YWTD domain"/>
    <property type="match status" value="1"/>
</dbReference>
<feature type="domain" description="Secretion system C-terminal sorting" evidence="2">
    <location>
        <begin position="485"/>
        <end position="557"/>
    </location>
</feature>
<evidence type="ECO:0000313" key="4">
    <source>
        <dbReference type="Proteomes" id="UP000601361"/>
    </source>
</evidence>
<reference evidence="4" key="1">
    <citation type="journal article" date="2019" name="Int. J. Syst. Evol. Microbiol.">
        <title>The Global Catalogue of Microorganisms (GCM) 10K type strain sequencing project: providing services to taxonomists for standard genome sequencing and annotation.</title>
        <authorList>
            <consortium name="The Broad Institute Genomics Platform"/>
            <consortium name="The Broad Institute Genome Sequencing Center for Infectious Disease"/>
            <person name="Wu L."/>
            <person name="Ma J."/>
        </authorList>
    </citation>
    <scope>NUCLEOTIDE SEQUENCE [LARGE SCALE GENOMIC DNA]</scope>
    <source>
        <strain evidence="4">CGMCC 1.12990</strain>
    </source>
</reference>
<evidence type="ECO:0000256" key="1">
    <source>
        <dbReference type="SAM" id="SignalP"/>
    </source>
</evidence>
<dbReference type="InterPro" id="IPR026444">
    <property type="entry name" value="Secre_tail"/>
</dbReference>
<evidence type="ECO:0000313" key="3">
    <source>
        <dbReference type="EMBL" id="GGG48077.1"/>
    </source>
</evidence>
<sequence length="563" mass="59195">MKSTPTLLALALLGGSTSAALAQVACPTLPADHISRFTSVQPSTQPQDLRLPATHAFQLLAQGGNAYTNAADGNMLEAFDFTGYAPISGSSTNGYLAINHEGSGTTSGVSMLSLNFNATSKLWNVTAKHPVNFAPVIGTINNCSGTVTPWSTVVTCEENLGPTNPVDTNNDGYLDSGWNVEIDPATHTVKDQNGDGKPDKLWQMGRLKHENIVVAPDLRTAYEGADDGSANSFVYKFVATTAGQLGAGTLYALKLNGAIGTATTGTWIPVPNSTPAECNNTTVAARALGATSFNGVEDVEISPLTGQVYFTAKGPGTIYRFTDSGASGTTVSNFEIFAGNSPTVTNQAYPINYGSGSILEPWRTGNDNLTFDSQGNLYVLQDGGLNHIWLIKPCHTQAAPAVELFAVTPAGCEPTGMTFSPDERFIFISMQSPDEANTLATTDAAGQSVVFNKSTALVIGRKGTLGTATALSSPKGKPELSKVELYPNPIEDGELTLHLTHTQREAATLQVLTSVGARVLEQPATLTAGANTLKVPVGKLRSGYYFLVIKTATTTTTRPFSKQ</sequence>
<dbReference type="Pfam" id="PF18962">
    <property type="entry name" value="Por_Secre_tail"/>
    <property type="match status" value="1"/>
</dbReference>
<dbReference type="Pfam" id="PF05787">
    <property type="entry name" value="PhoX"/>
    <property type="match status" value="1"/>
</dbReference>
<keyword evidence="4" id="KW-1185">Reference proteome</keyword>
<name>A0ABQ1WWM0_9BACT</name>
<dbReference type="PANTHER" id="PTHR35399:SF2">
    <property type="entry name" value="DUF839 DOMAIN-CONTAINING PROTEIN"/>
    <property type="match status" value="1"/>
</dbReference>
<dbReference type="NCBIfam" id="TIGR04183">
    <property type="entry name" value="Por_Secre_tail"/>
    <property type="match status" value="1"/>
</dbReference>
<gene>
    <name evidence="3" type="ORF">GCM10011378_25270</name>
</gene>
<dbReference type="EMBL" id="BMGS01000006">
    <property type="protein sequence ID" value="GGG48077.1"/>
    <property type="molecule type" value="Genomic_DNA"/>
</dbReference>
<protein>
    <recommendedName>
        <fullName evidence="2">Secretion system C-terminal sorting domain-containing protein</fullName>
    </recommendedName>
</protein>